<protein>
    <recommendedName>
        <fullName evidence="4">Metallo-beta-lactamase domain-containing protein</fullName>
    </recommendedName>
</protein>
<name>A0A829YL98_9GAMM</name>
<organism evidence="5 6">
    <name type="scientific">Steroidobacter agaridevorans</name>
    <dbReference type="NCBI Taxonomy" id="2695856"/>
    <lineage>
        <taxon>Bacteria</taxon>
        <taxon>Pseudomonadati</taxon>
        <taxon>Pseudomonadota</taxon>
        <taxon>Gammaproteobacteria</taxon>
        <taxon>Steroidobacterales</taxon>
        <taxon>Steroidobacteraceae</taxon>
        <taxon>Steroidobacter</taxon>
    </lineage>
</organism>
<evidence type="ECO:0000313" key="6">
    <source>
        <dbReference type="Proteomes" id="UP000445000"/>
    </source>
</evidence>
<dbReference type="CDD" id="cd16282">
    <property type="entry name" value="metallo-hydrolase-like_MBL-fold"/>
    <property type="match status" value="1"/>
</dbReference>
<accession>A0A829YL98</accession>
<keyword evidence="6" id="KW-1185">Reference proteome</keyword>
<dbReference type="Pfam" id="PF00753">
    <property type="entry name" value="Lactamase_B"/>
    <property type="match status" value="1"/>
</dbReference>
<feature type="region of interest" description="Disordered" evidence="2">
    <location>
        <begin position="19"/>
        <end position="38"/>
    </location>
</feature>
<dbReference type="PANTHER" id="PTHR42951:SF4">
    <property type="entry name" value="ACYL-COENZYME A THIOESTERASE MBLAC2"/>
    <property type="match status" value="1"/>
</dbReference>
<dbReference type="PANTHER" id="PTHR42951">
    <property type="entry name" value="METALLO-BETA-LACTAMASE DOMAIN-CONTAINING"/>
    <property type="match status" value="1"/>
</dbReference>
<keyword evidence="3" id="KW-0732">Signal</keyword>
<evidence type="ECO:0000256" key="1">
    <source>
        <dbReference type="ARBA" id="ARBA00005250"/>
    </source>
</evidence>
<feature type="signal peptide" evidence="3">
    <location>
        <begin position="1"/>
        <end position="19"/>
    </location>
</feature>
<reference evidence="6" key="1">
    <citation type="submission" date="2020-01" db="EMBL/GenBank/DDBJ databases">
        <title>'Steroidobacter agaridevorans' sp. nov., agar-degrading bacteria isolated from rhizosphere soils.</title>
        <authorList>
            <person name="Ikenaga M."/>
            <person name="Kataoka M."/>
            <person name="Murouchi A."/>
            <person name="Katsuragi S."/>
            <person name="Sakai M."/>
        </authorList>
    </citation>
    <scope>NUCLEOTIDE SEQUENCE [LARGE SCALE GENOMIC DNA]</scope>
    <source>
        <strain evidence="6">YU21-B</strain>
    </source>
</reference>
<dbReference type="EMBL" id="BLJN01000006">
    <property type="protein sequence ID" value="GFE83623.1"/>
    <property type="molecule type" value="Genomic_DNA"/>
</dbReference>
<feature type="chain" id="PRO_5032739774" description="Metallo-beta-lactamase domain-containing protein" evidence="3">
    <location>
        <begin position="20"/>
        <end position="318"/>
    </location>
</feature>
<dbReference type="InterPro" id="IPR050855">
    <property type="entry name" value="NDM-1-like"/>
</dbReference>
<dbReference type="Gene3D" id="3.60.15.10">
    <property type="entry name" value="Ribonuclease Z/Hydroxyacylglutathione hydrolase-like"/>
    <property type="match status" value="1"/>
</dbReference>
<comment type="similarity">
    <text evidence="1">Belongs to the metallo-beta-lactamase superfamily. Class-B beta-lactamase family.</text>
</comment>
<evidence type="ECO:0000259" key="4">
    <source>
        <dbReference type="SMART" id="SM00849"/>
    </source>
</evidence>
<gene>
    <name evidence="5" type="ORF">GCM10011487_56230</name>
</gene>
<dbReference type="Proteomes" id="UP000445000">
    <property type="component" value="Unassembled WGS sequence"/>
</dbReference>
<dbReference type="SUPFAM" id="SSF56281">
    <property type="entry name" value="Metallo-hydrolase/oxidoreductase"/>
    <property type="match status" value="1"/>
</dbReference>
<feature type="domain" description="Metallo-beta-lactamase" evidence="4">
    <location>
        <begin position="70"/>
        <end position="236"/>
    </location>
</feature>
<dbReference type="InterPro" id="IPR001279">
    <property type="entry name" value="Metallo-B-lactamas"/>
</dbReference>
<comment type="caution">
    <text evidence="5">The sequence shown here is derived from an EMBL/GenBank/DDBJ whole genome shotgun (WGS) entry which is preliminary data.</text>
</comment>
<proteinExistence type="inferred from homology"/>
<evidence type="ECO:0000256" key="3">
    <source>
        <dbReference type="SAM" id="SignalP"/>
    </source>
</evidence>
<dbReference type="SMART" id="SM00849">
    <property type="entry name" value="Lactamase_B"/>
    <property type="match status" value="1"/>
</dbReference>
<dbReference type="GO" id="GO:0017001">
    <property type="term" value="P:antibiotic catabolic process"/>
    <property type="evidence" value="ECO:0007669"/>
    <property type="project" value="UniProtKB-ARBA"/>
</dbReference>
<evidence type="ECO:0000256" key="2">
    <source>
        <dbReference type="SAM" id="MobiDB-lite"/>
    </source>
</evidence>
<evidence type="ECO:0000313" key="5">
    <source>
        <dbReference type="EMBL" id="GFE83623.1"/>
    </source>
</evidence>
<sequence>MLALACLGWAMLLSHAASSAEPSGVDSPHSADISKRNLTPKDFPRWQQLERNVYAYEGLHSPDKQGVIVNTVSLIVVTGDGVVVIDGQGDVPQTRLMIENIKKLTDEPIKYVVIASDHIDHVGGNAAFKEAYPNVVFIGSPVSQRRLAKDPNPPTMLVSEQRSLRLGAAQIEILNLGRAHTGGDLVAWMPQIGVLFLGEIYLRDVFPAMRSAYPTEWLATIRKAVYLNPTWYIPGHGFIDDPAIMRRELDEARQALVYVIGEAKRLKEAGYACESAANCPAAEHANWGPYANFALRSSQAPLAIARVYLELDGKLPET</sequence>
<dbReference type="AlphaFoldDB" id="A0A829YL98"/>
<dbReference type="InterPro" id="IPR036866">
    <property type="entry name" value="RibonucZ/Hydroxyglut_hydro"/>
</dbReference>